<keyword evidence="7 8" id="KW-0472">Membrane</keyword>
<protein>
    <recommendedName>
        <fullName evidence="11">Glycosyltransferase RgtA/B/C/D-like domain-containing protein</fullName>
    </recommendedName>
</protein>
<reference evidence="9" key="1">
    <citation type="submission" date="2019-01" db="EMBL/GenBank/DDBJ databases">
        <title>Genomic signatures and co-occurrence patterns of the ultra-small Saccharimodia (Patescibacteria phylum) suggest a symbiotic lifestyle.</title>
        <authorList>
            <person name="Lemos L."/>
            <person name="Medeiros J."/>
            <person name="Andreote F."/>
            <person name="Fernandes G."/>
            <person name="Varani A."/>
            <person name="Oliveira G."/>
            <person name="Pylro V."/>
        </authorList>
    </citation>
    <scope>NUCLEOTIDE SEQUENCE [LARGE SCALE GENOMIC DNA]</scope>
    <source>
        <strain evidence="9">AMD02</strain>
    </source>
</reference>
<feature type="transmembrane region" description="Helical" evidence="8">
    <location>
        <begin position="337"/>
        <end position="355"/>
    </location>
</feature>
<dbReference type="PANTHER" id="PTHR33908">
    <property type="entry name" value="MANNOSYLTRANSFERASE YKCB-RELATED"/>
    <property type="match status" value="1"/>
</dbReference>
<feature type="transmembrane region" description="Helical" evidence="8">
    <location>
        <begin position="297"/>
        <end position="317"/>
    </location>
</feature>
<feature type="transmembrane region" description="Helical" evidence="8">
    <location>
        <begin position="367"/>
        <end position="384"/>
    </location>
</feature>
<dbReference type="PANTHER" id="PTHR33908:SF11">
    <property type="entry name" value="MEMBRANE PROTEIN"/>
    <property type="match status" value="1"/>
</dbReference>
<evidence type="ECO:0000256" key="3">
    <source>
        <dbReference type="ARBA" id="ARBA00022676"/>
    </source>
</evidence>
<feature type="transmembrane region" description="Helical" evidence="8">
    <location>
        <begin position="203"/>
        <end position="219"/>
    </location>
</feature>
<dbReference type="AlphaFoldDB" id="A0A4Q0AI28"/>
<dbReference type="Proteomes" id="UP000289257">
    <property type="component" value="Unassembled WGS sequence"/>
</dbReference>
<feature type="transmembrane region" description="Helical" evidence="8">
    <location>
        <begin position="266"/>
        <end position="288"/>
    </location>
</feature>
<evidence type="ECO:0000256" key="1">
    <source>
        <dbReference type="ARBA" id="ARBA00004651"/>
    </source>
</evidence>
<evidence type="ECO:0008006" key="11">
    <source>
        <dbReference type="Google" id="ProtNLM"/>
    </source>
</evidence>
<keyword evidence="5 8" id="KW-0812">Transmembrane</keyword>
<feature type="transmembrane region" description="Helical" evidence="8">
    <location>
        <begin position="180"/>
        <end position="197"/>
    </location>
</feature>
<feature type="transmembrane region" description="Helical" evidence="8">
    <location>
        <begin position="84"/>
        <end position="103"/>
    </location>
</feature>
<evidence type="ECO:0000256" key="6">
    <source>
        <dbReference type="ARBA" id="ARBA00022989"/>
    </source>
</evidence>
<dbReference type="GO" id="GO:0005886">
    <property type="term" value="C:plasma membrane"/>
    <property type="evidence" value="ECO:0007669"/>
    <property type="project" value="UniProtKB-SubCell"/>
</dbReference>
<accession>A0A4Q0AI28</accession>
<name>A0A4Q0AI28_9BACT</name>
<evidence type="ECO:0000256" key="8">
    <source>
        <dbReference type="SAM" id="Phobius"/>
    </source>
</evidence>
<keyword evidence="4" id="KW-0808">Transferase</keyword>
<evidence type="ECO:0000256" key="2">
    <source>
        <dbReference type="ARBA" id="ARBA00022475"/>
    </source>
</evidence>
<comment type="subcellular location">
    <subcellularLocation>
        <location evidence="1">Cell membrane</location>
        <topology evidence="1">Multi-pass membrane protein</topology>
    </subcellularLocation>
</comment>
<evidence type="ECO:0000313" key="10">
    <source>
        <dbReference type="Proteomes" id="UP000289257"/>
    </source>
</evidence>
<feature type="transmembrane region" description="Helical" evidence="8">
    <location>
        <begin position="156"/>
        <end position="173"/>
    </location>
</feature>
<keyword evidence="3" id="KW-0328">Glycosyltransferase</keyword>
<sequence>MPTFSRLNLLNLFRQRIMLFLLISSIVLIILRFVFLTVSPPGFYMDEAVSGAHVITMVQSQTNAFGQAWPFYSRALGGGFTTPVYLYPLALWASIFGFSEFALRAFSQFVTILAILVVALCLWLWLGKRAAAIAMIVGLALPWSWLQGSIAWDPVLVPLFVSLAMFSWSLLATQSLPKRRLLGFIGLPLSLSLVAYAYPPYWAVVPFFIIAAYGSLFLWKRITVRHLIFSATAMIVLLIPLLFFIITPGTLGRASIISVFHDTSFMQAIGLFIRNMFLLSNPFFLFIYGDSNMRQSIGIQGALGLGALAPIVVLMVYGWRRARHRTSKLLKSTEAKLLLIAIVGYILALIGSALTKEGQPHSLRATGAWPFAIIIVTIGWVAILRVKAQWMKWTAITMFILATIAYAIDLSVFYPMRSKSFFDVGSRSKISQHQHLHYPPLALKYYQNR</sequence>
<organism evidence="9 10">
    <name type="scientific">Candidatus Microsaccharimonas sossegonensis</name>
    <dbReference type="NCBI Taxonomy" id="2506948"/>
    <lineage>
        <taxon>Bacteria</taxon>
        <taxon>Candidatus Saccharimonadota</taxon>
        <taxon>Candidatus Saccharimonadia</taxon>
        <taxon>Candidatus Saccharimonadales</taxon>
        <taxon>Candidatus Saccharimonadaceae</taxon>
        <taxon>Candidatus Microsaccharimonas</taxon>
    </lineage>
</organism>
<feature type="transmembrane region" description="Helical" evidence="8">
    <location>
        <begin position="390"/>
        <end position="414"/>
    </location>
</feature>
<evidence type="ECO:0000256" key="5">
    <source>
        <dbReference type="ARBA" id="ARBA00022692"/>
    </source>
</evidence>
<keyword evidence="6 8" id="KW-1133">Transmembrane helix</keyword>
<dbReference type="InterPro" id="IPR050297">
    <property type="entry name" value="LipidA_mod_glycosyltrf_83"/>
</dbReference>
<keyword evidence="2" id="KW-1003">Cell membrane</keyword>
<feature type="transmembrane region" description="Helical" evidence="8">
    <location>
        <begin position="109"/>
        <end position="126"/>
    </location>
</feature>
<dbReference type="EMBL" id="SCKX01000001">
    <property type="protein sequence ID" value="RWZ78258.1"/>
    <property type="molecule type" value="Genomic_DNA"/>
</dbReference>
<dbReference type="GO" id="GO:0009103">
    <property type="term" value="P:lipopolysaccharide biosynthetic process"/>
    <property type="evidence" value="ECO:0007669"/>
    <property type="project" value="UniProtKB-ARBA"/>
</dbReference>
<feature type="transmembrane region" description="Helical" evidence="8">
    <location>
        <begin position="17"/>
        <end position="35"/>
    </location>
</feature>
<keyword evidence="10" id="KW-1185">Reference proteome</keyword>
<evidence type="ECO:0000256" key="7">
    <source>
        <dbReference type="ARBA" id="ARBA00023136"/>
    </source>
</evidence>
<gene>
    <name evidence="9" type="ORF">EOT05_00630</name>
</gene>
<dbReference type="GO" id="GO:0016763">
    <property type="term" value="F:pentosyltransferase activity"/>
    <property type="evidence" value="ECO:0007669"/>
    <property type="project" value="TreeGrafter"/>
</dbReference>
<feature type="transmembrane region" description="Helical" evidence="8">
    <location>
        <begin position="226"/>
        <end position="246"/>
    </location>
</feature>
<evidence type="ECO:0000313" key="9">
    <source>
        <dbReference type="EMBL" id="RWZ78258.1"/>
    </source>
</evidence>
<comment type="caution">
    <text evidence="9">The sequence shown here is derived from an EMBL/GenBank/DDBJ whole genome shotgun (WGS) entry which is preliminary data.</text>
</comment>
<proteinExistence type="predicted"/>
<evidence type="ECO:0000256" key="4">
    <source>
        <dbReference type="ARBA" id="ARBA00022679"/>
    </source>
</evidence>